<organism evidence="3 4">
    <name type="scientific">Microbulbifer pacificus</name>
    <dbReference type="NCBI Taxonomy" id="407164"/>
    <lineage>
        <taxon>Bacteria</taxon>
        <taxon>Pseudomonadati</taxon>
        <taxon>Pseudomonadota</taxon>
        <taxon>Gammaproteobacteria</taxon>
        <taxon>Cellvibrionales</taxon>
        <taxon>Microbulbiferaceae</taxon>
        <taxon>Microbulbifer</taxon>
    </lineage>
</organism>
<dbReference type="KEGG" id="mpaf:R5R33_03850"/>
<sequence>MKRSKKAALVLTVPVATLLIAGCEKEVQGMVYSNPDECSAGGWNSTEQCEADFAAAKALHPQVAPKYVNKQECEADFGEGKCETAPQQTASGGSFFMPMMMGYLAGQMMNRGGANTQQPGGANMQQPTAAGAGSSVPTQPLYKSRDDRNTFRTATNRPVAKGVGPVSFKPSQVQPQAGRLVRRGGFGQQAATRSSFGS</sequence>
<feature type="compositionally biased region" description="Polar residues" evidence="1">
    <location>
        <begin position="189"/>
        <end position="198"/>
    </location>
</feature>
<keyword evidence="4" id="KW-1185">Reference proteome</keyword>
<evidence type="ECO:0000313" key="3">
    <source>
        <dbReference type="EMBL" id="WOX06268.1"/>
    </source>
</evidence>
<dbReference type="PROSITE" id="PS51257">
    <property type="entry name" value="PROKAR_LIPOPROTEIN"/>
    <property type="match status" value="1"/>
</dbReference>
<name>A0AAU0N2C6_9GAMM</name>
<proteinExistence type="predicted"/>
<dbReference type="EMBL" id="CP137555">
    <property type="protein sequence ID" value="WOX06268.1"/>
    <property type="molecule type" value="Genomic_DNA"/>
</dbReference>
<keyword evidence="2" id="KW-0732">Signal</keyword>
<dbReference type="InterPro" id="IPR009576">
    <property type="entry name" value="Biofilm_formation_YgiB"/>
</dbReference>
<evidence type="ECO:0000256" key="2">
    <source>
        <dbReference type="SAM" id="SignalP"/>
    </source>
</evidence>
<dbReference type="Proteomes" id="UP001302477">
    <property type="component" value="Chromosome"/>
</dbReference>
<evidence type="ECO:0000256" key="1">
    <source>
        <dbReference type="SAM" id="MobiDB-lite"/>
    </source>
</evidence>
<reference evidence="3 4" key="1">
    <citation type="submission" date="2023-10" db="EMBL/GenBank/DDBJ databases">
        <title>Description of Microbulbifer bruguierae sp. nov., isolated from the sediments of mangrove plant Bruguiera sexangula and comparative genomic analyses of the genus Microbulbifer.</title>
        <authorList>
            <person name="Long M."/>
        </authorList>
    </citation>
    <scope>NUCLEOTIDE SEQUENCE [LARGE SCALE GENOMIC DNA]</scope>
    <source>
        <strain evidence="3 4">SPO729</strain>
    </source>
</reference>
<evidence type="ECO:0000313" key="4">
    <source>
        <dbReference type="Proteomes" id="UP001302477"/>
    </source>
</evidence>
<feature type="signal peptide" evidence="2">
    <location>
        <begin position="1"/>
        <end position="21"/>
    </location>
</feature>
<accession>A0AAU0N2C6</accession>
<feature type="region of interest" description="Disordered" evidence="1">
    <location>
        <begin position="111"/>
        <end position="198"/>
    </location>
</feature>
<dbReference type="Pfam" id="PF06693">
    <property type="entry name" value="DUF1190"/>
    <property type="match status" value="1"/>
</dbReference>
<gene>
    <name evidence="3" type="ORF">R5R33_03850</name>
</gene>
<dbReference type="AlphaFoldDB" id="A0AAU0N2C6"/>
<feature type="chain" id="PRO_5043412115" evidence="2">
    <location>
        <begin position="22"/>
        <end position="198"/>
    </location>
</feature>
<dbReference type="RefSeq" id="WP_318954726.1">
    <property type="nucleotide sequence ID" value="NZ_CP137555.1"/>
</dbReference>
<feature type="compositionally biased region" description="Polar residues" evidence="1">
    <location>
        <begin position="113"/>
        <end position="128"/>
    </location>
</feature>
<protein>
    <submittedName>
        <fullName evidence="3">DUF1190 domain-containing protein</fullName>
    </submittedName>
</protein>